<dbReference type="GO" id="GO:0006096">
    <property type="term" value="P:glycolytic process"/>
    <property type="evidence" value="ECO:0007669"/>
    <property type="project" value="InterPro"/>
</dbReference>
<protein>
    <recommendedName>
        <fullName evidence="2">Enolase N-terminal domain-containing protein</fullName>
    </recommendedName>
</protein>
<evidence type="ECO:0000313" key="4">
    <source>
        <dbReference type="Proteomes" id="UP000622797"/>
    </source>
</evidence>
<dbReference type="InterPro" id="IPR000941">
    <property type="entry name" value="Enolase"/>
</dbReference>
<dbReference type="InterPro" id="IPR029017">
    <property type="entry name" value="Enolase-like_N"/>
</dbReference>
<dbReference type="InterPro" id="IPR020811">
    <property type="entry name" value="Enolase_N"/>
</dbReference>
<dbReference type="Pfam" id="PF03952">
    <property type="entry name" value="Enolase_N"/>
    <property type="match status" value="1"/>
</dbReference>
<dbReference type="SUPFAM" id="SSF54826">
    <property type="entry name" value="Enolase N-terminal domain-like"/>
    <property type="match status" value="1"/>
</dbReference>
<gene>
    <name evidence="3" type="ORF">FSARC_3817</name>
</gene>
<proteinExistence type="predicted"/>
<feature type="compositionally biased region" description="Polar residues" evidence="1">
    <location>
        <begin position="10"/>
        <end position="26"/>
    </location>
</feature>
<organism evidence="3 4">
    <name type="scientific">Fusarium sarcochroum</name>
    <dbReference type="NCBI Taxonomy" id="1208366"/>
    <lineage>
        <taxon>Eukaryota</taxon>
        <taxon>Fungi</taxon>
        <taxon>Dikarya</taxon>
        <taxon>Ascomycota</taxon>
        <taxon>Pezizomycotina</taxon>
        <taxon>Sordariomycetes</taxon>
        <taxon>Hypocreomycetidae</taxon>
        <taxon>Hypocreales</taxon>
        <taxon>Nectriaceae</taxon>
        <taxon>Fusarium</taxon>
        <taxon>Fusarium lateritium species complex</taxon>
    </lineage>
</organism>
<dbReference type="PANTHER" id="PTHR11902:SF6">
    <property type="entry name" value="ENOLASE"/>
    <property type="match status" value="1"/>
</dbReference>
<keyword evidence="4" id="KW-1185">Reference proteome</keyword>
<dbReference type="GO" id="GO:0000287">
    <property type="term" value="F:magnesium ion binding"/>
    <property type="evidence" value="ECO:0007669"/>
    <property type="project" value="InterPro"/>
</dbReference>
<dbReference type="Proteomes" id="UP000622797">
    <property type="component" value="Unassembled WGS sequence"/>
</dbReference>
<comment type="caution">
    <text evidence="3">The sequence shown here is derived from an EMBL/GenBank/DDBJ whole genome shotgun (WGS) entry which is preliminary data.</text>
</comment>
<dbReference type="GO" id="GO:0000015">
    <property type="term" value="C:phosphopyruvate hydratase complex"/>
    <property type="evidence" value="ECO:0007669"/>
    <property type="project" value="InterPro"/>
</dbReference>
<feature type="domain" description="Enolase N-terminal" evidence="2">
    <location>
        <begin position="2"/>
        <end position="149"/>
    </location>
</feature>
<dbReference type="PANTHER" id="PTHR11902">
    <property type="entry name" value="ENOLASE"/>
    <property type="match status" value="1"/>
</dbReference>
<dbReference type="AlphaFoldDB" id="A0A8H4XC69"/>
<reference evidence="3" key="1">
    <citation type="journal article" date="2020" name="BMC Genomics">
        <title>Correction to: Identification and distribution of gene clusters required for synthesis of sphingolipid metabolism inhibitors in diverse species of the filamentous fungus Fusarium.</title>
        <authorList>
            <person name="Kim H.S."/>
            <person name="Lohmar J.M."/>
            <person name="Busman M."/>
            <person name="Brown D.W."/>
            <person name="Naumann T.A."/>
            <person name="Divon H.H."/>
            <person name="Lysoe E."/>
            <person name="Uhlig S."/>
            <person name="Proctor R.H."/>
        </authorList>
    </citation>
    <scope>NUCLEOTIDE SEQUENCE</scope>
    <source>
        <strain evidence="3">NRRL 20472</strain>
    </source>
</reference>
<evidence type="ECO:0000259" key="2">
    <source>
        <dbReference type="SMART" id="SM01193"/>
    </source>
</evidence>
<feature type="region of interest" description="Disordered" evidence="1">
    <location>
        <begin position="1"/>
        <end position="26"/>
    </location>
</feature>
<name>A0A8H4XC69_9HYPO</name>
<sequence length="150" mass="16029">MIESIHAAQSLDSRGNPTVQVGVTTSKGNKHLRAIVSSGASTGSTETTGLRDKDQSVYKGKGVETAVHNVVEIIGRALAGKKLDPATQLKDIDYFMRSLDGTPDKSKLEANAILGNKRTKEVHIAEDAAEPNEEQIAAIHKEVEASKHTT</sequence>
<evidence type="ECO:0000313" key="3">
    <source>
        <dbReference type="EMBL" id="KAF4968851.1"/>
    </source>
</evidence>
<dbReference type="GO" id="GO:0004634">
    <property type="term" value="F:phosphopyruvate hydratase activity"/>
    <property type="evidence" value="ECO:0007669"/>
    <property type="project" value="InterPro"/>
</dbReference>
<dbReference type="OrthoDB" id="5415600at2759"/>
<dbReference type="EMBL" id="JABEXW010000185">
    <property type="protein sequence ID" value="KAF4968851.1"/>
    <property type="molecule type" value="Genomic_DNA"/>
</dbReference>
<evidence type="ECO:0000256" key="1">
    <source>
        <dbReference type="SAM" id="MobiDB-lite"/>
    </source>
</evidence>
<reference evidence="3" key="2">
    <citation type="submission" date="2020-05" db="EMBL/GenBank/DDBJ databases">
        <authorList>
            <person name="Kim H.-S."/>
            <person name="Proctor R.H."/>
            <person name="Brown D.W."/>
        </authorList>
    </citation>
    <scope>NUCLEOTIDE SEQUENCE</scope>
    <source>
        <strain evidence="3">NRRL 20472</strain>
    </source>
</reference>
<dbReference type="SMART" id="SM01193">
    <property type="entry name" value="Enolase_N"/>
    <property type="match status" value="1"/>
</dbReference>
<dbReference type="Gene3D" id="3.30.390.10">
    <property type="entry name" value="Enolase-like, N-terminal domain"/>
    <property type="match status" value="1"/>
</dbReference>
<accession>A0A8H4XC69</accession>